<evidence type="ECO:0000256" key="1">
    <source>
        <dbReference type="SAM" id="MobiDB-lite"/>
    </source>
</evidence>
<dbReference type="CDD" id="cd00118">
    <property type="entry name" value="LysM"/>
    <property type="match status" value="3"/>
</dbReference>
<feature type="region of interest" description="Disordered" evidence="1">
    <location>
        <begin position="311"/>
        <end position="335"/>
    </location>
</feature>
<reference evidence="3 4" key="1">
    <citation type="submission" date="2013-11" db="EMBL/GenBank/DDBJ databases">
        <title>The Genome Sequence of Phytophthora parasitica P1976.</title>
        <authorList>
            <consortium name="The Broad Institute Genomics Platform"/>
            <person name="Russ C."/>
            <person name="Tyler B."/>
            <person name="Panabieres F."/>
            <person name="Shan W."/>
            <person name="Tripathy S."/>
            <person name="Grunwald N."/>
            <person name="Machado M."/>
            <person name="Johnson C.S."/>
            <person name="Walker B."/>
            <person name="Young S."/>
            <person name="Zeng Q."/>
            <person name="Gargeya S."/>
            <person name="Fitzgerald M."/>
            <person name="Haas B."/>
            <person name="Abouelleil A."/>
            <person name="Allen A.W."/>
            <person name="Alvarado L."/>
            <person name="Arachchi H.M."/>
            <person name="Berlin A.M."/>
            <person name="Chapman S.B."/>
            <person name="Gainer-Dewar J."/>
            <person name="Goldberg J."/>
            <person name="Griggs A."/>
            <person name="Gujja S."/>
            <person name="Hansen M."/>
            <person name="Howarth C."/>
            <person name="Imamovic A."/>
            <person name="Ireland A."/>
            <person name="Larimer J."/>
            <person name="McCowan C."/>
            <person name="Murphy C."/>
            <person name="Pearson M."/>
            <person name="Poon T.W."/>
            <person name="Priest M."/>
            <person name="Roberts A."/>
            <person name="Saif S."/>
            <person name="Shea T."/>
            <person name="Sisk P."/>
            <person name="Sykes S."/>
            <person name="Wortman J."/>
            <person name="Nusbaum C."/>
            <person name="Birren B."/>
        </authorList>
    </citation>
    <scope>NUCLEOTIDE SEQUENCE [LARGE SCALE GENOMIC DNA]</scope>
    <source>
        <strain evidence="3 4">P1976</strain>
    </source>
</reference>
<protein>
    <recommendedName>
        <fullName evidence="2">LysM domain-containing protein</fullName>
    </recommendedName>
</protein>
<dbReference type="Proteomes" id="UP000028582">
    <property type="component" value="Unassembled WGS sequence"/>
</dbReference>
<gene>
    <name evidence="3" type="ORF">F444_05062</name>
</gene>
<dbReference type="SMART" id="SM00257">
    <property type="entry name" value="LysM"/>
    <property type="match status" value="4"/>
</dbReference>
<feature type="region of interest" description="Disordered" evidence="1">
    <location>
        <begin position="1"/>
        <end position="25"/>
    </location>
</feature>
<dbReference type="InterPro" id="IPR018392">
    <property type="entry name" value="LysM"/>
</dbReference>
<feature type="compositionally biased region" description="Low complexity" evidence="1">
    <location>
        <begin position="1"/>
        <end position="16"/>
    </location>
</feature>
<evidence type="ECO:0000313" key="4">
    <source>
        <dbReference type="Proteomes" id="UP000028582"/>
    </source>
</evidence>
<dbReference type="EMBL" id="ANJA01000989">
    <property type="protein sequence ID" value="ETO80406.1"/>
    <property type="molecule type" value="Genomic_DNA"/>
</dbReference>
<evidence type="ECO:0000313" key="3">
    <source>
        <dbReference type="EMBL" id="ETO80406.1"/>
    </source>
</evidence>
<accession>A0A081ANE5</accession>
<feature type="compositionally biased region" description="Basic and acidic residues" evidence="1">
    <location>
        <begin position="322"/>
        <end position="335"/>
    </location>
</feature>
<dbReference type="OrthoDB" id="2107166at2759"/>
<dbReference type="InterPro" id="IPR036779">
    <property type="entry name" value="LysM_dom_sf"/>
</dbReference>
<dbReference type="PANTHER" id="PTHR33734:SF22">
    <property type="entry name" value="MEMBRANE-BOUND LYTIC MUREIN TRANSGLYCOSYLASE D"/>
    <property type="match status" value="1"/>
</dbReference>
<feature type="domain" description="LysM" evidence="2">
    <location>
        <begin position="95"/>
        <end position="143"/>
    </location>
</feature>
<feature type="domain" description="LysM" evidence="2">
    <location>
        <begin position="26"/>
        <end position="74"/>
    </location>
</feature>
<dbReference type="Gene3D" id="3.10.350.10">
    <property type="entry name" value="LysM domain"/>
    <property type="match status" value="2"/>
</dbReference>
<proteinExistence type="predicted"/>
<dbReference type="Pfam" id="PF01476">
    <property type="entry name" value="LysM"/>
    <property type="match status" value="4"/>
</dbReference>
<name>A0A081ANE5_PHYNI</name>
<feature type="domain" description="LysM" evidence="2">
    <location>
        <begin position="190"/>
        <end position="238"/>
    </location>
</feature>
<feature type="domain" description="LysM" evidence="2">
    <location>
        <begin position="261"/>
        <end position="309"/>
    </location>
</feature>
<organism evidence="3 4">
    <name type="scientific">Phytophthora nicotianae P1976</name>
    <dbReference type="NCBI Taxonomy" id="1317066"/>
    <lineage>
        <taxon>Eukaryota</taxon>
        <taxon>Sar</taxon>
        <taxon>Stramenopiles</taxon>
        <taxon>Oomycota</taxon>
        <taxon>Peronosporomycetes</taxon>
        <taxon>Peronosporales</taxon>
        <taxon>Peronosporaceae</taxon>
        <taxon>Phytophthora</taxon>
    </lineage>
</organism>
<dbReference type="AlphaFoldDB" id="A0A081ANE5"/>
<sequence length="335" mass="37262">MYGTVSSSTSASSSRDLPPPPTPSPFRYHVREGDTLASIALKTQTTEAALLALNPLLGRKKRHVKLYPGQQLVVEEAHAVSLPPPPECIDNGWGQMHLVRSGETLRGIAALYNTTEEILRQDNRRYFPTGERSLLCPGQLLHVRLMNTGEMEKDDPVANSDADAKASALNAMSEQEATYASTSAAFARYKTHLVTPTDTFESICKTYNIPYSHFLQINRGRYPVGQRAELVAGERVIVPDLLAAQQAASRRNIAEVKLTKQIHVVEPGDTPEDLAKRYGMTYDEMREYNRAYFPKGYRGEIRPGYKLVVKRPDSADSPQQLRHSDYRDIDAASSA</sequence>
<evidence type="ECO:0000259" key="2">
    <source>
        <dbReference type="PROSITE" id="PS51782"/>
    </source>
</evidence>
<dbReference type="SUPFAM" id="SSF54106">
    <property type="entry name" value="LysM domain"/>
    <property type="match status" value="3"/>
</dbReference>
<comment type="caution">
    <text evidence="3">The sequence shown here is derived from an EMBL/GenBank/DDBJ whole genome shotgun (WGS) entry which is preliminary data.</text>
</comment>
<dbReference type="PROSITE" id="PS51782">
    <property type="entry name" value="LYSM"/>
    <property type="match status" value="4"/>
</dbReference>
<dbReference type="PANTHER" id="PTHR33734">
    <property type="entry name" value="LYSM DOMAIN-CONTAINING GPI-ANCHORED PROTEIN 2"/>
    <property type="match status" value="1"/>
</dbReference>